<dbReference type="PANTHER" id="PTHR11048:SF28">
    <property type="entry name" value="4-HYDROXYBENZOATE POLYPRENYLTRANSFERASE, MITOCHONDRIAL"/>
    <property type="match status" value="1"/>
</dbReference>
<dbReference type="InterPro" id="IPR006370">
    <property type="entry name" value="HB_polyprenyltransferase-like"/>
</dbReference>
<keyword evidence="5 11" id="KW-0997">Cell inner membrane</keyword>
<feature type="transmembrane region" description="Helical" evidence="11">
    <location>
        <begin position="67"/>
        <end position="86"/>
    </location>
</feature>
<keyword evidence="11" id="KW-0460">Magnesium</keyword>
<dbReference type="Proteomes" id="UP001214043">
    <property type="component" value="Chromosome"/>
</dbReference>
<protein>
    <recommendedName>
        <fullName evidence="11 12">4-hydroxybenzoate octaprenyltransferase</fullName>
        <ecNumber evidence="11 12">2.5.1.39</ecNumber>
    </recommendedName>
    <alternativeName>
        <fullName evidence="11">4-HB polyprenyltransferase</fullName>
    </alternativeName>
</protein>
<dbReference type="AlphaFoldDB" id="A0AAE9ZGF8"/>
<dbReference type="EC" id="2.5.1.39" evidence="11 12"/>
<evidence type="ECO:0000256" key="4">
    <source>
        <dbReference type="ARBA" id="ARBA00022475"/>
    </source>
</evidence>
<feature type="transmembrane region" description="Helical" evidence="11">
    <location>
        <begin position="241"/>
        <end position="274"/>
    </location>
</feature>
<dbReference type="InterPro" id="IPR044878">
    <property type="entry name" value="UbiA_sf"/>
</dbReference>
<dbReference type="PANTHER" id="PTHR11048">
    <property type="entry name" value="PRENYLTRANSFERASES"/>
    <property type="match status" value="1"/>
</dbReference>
<comment type="subcellular location">
    <subcellularLocation>
        <location evidence="11">Cell inner membrane</location>
        <topology evidence="11">Multi-pass membrane protein</topology>
    </subcellularLocation>
    <subcellularLocation>
        <location evidence="2">Membrane</location>
        <topology evidence="2">Multi-pass membrane protein</topology>
    </subcellularLocation>
</comment>
<dbReference type="InterPro" id="IPR000537">
    <property type="entry name" value="UbiA_prenyltransferase"/>
</dbReference>
<comment type="similarity">
    <text evidence="3 11">Belongs to the UbiA prenyltransferase family.</text>
</comment>
<evidence type="ECO:0000256" key="2">
    <source>
        <dbReference type="ARBA" id="ARBA00004141"/>
    </source>
</evidence>
<reference evidence="13" key="1">
    <citation type="submission" date="2023-02" db="EMBL/GenBank/DDBJ databases">
        <title>Genome sequence of Hyphococcus flavus.</title>
        <authorList>
            <person name="Rong J.-C."/>
            <person name="Zhao Q."/>
            <person name="Yi M."/>
            <person name="Wu J.-Y."/>
        </authorList>
    </citation>
    <scope>NUCLEOTIDE SEQUENCE</scope>
    <source>
        <strain evidence="13">MCCC 1K03223</strain>
    </source>
</reference>
<name>A0AAE9ZGF8_9PROT</name>
<dbReference type="NCBIfam" id="TIGR01474">
    <property type="entry name" value="ubiA_proteo"/>
    <property type="match status" value="1"/>
</dbReference>
<dbReference type="FunFam" id="1.10.357.140:FF:000008">
    <property type="entry name" value="4-hydroxybenzoate octaprenyltransferase"/>
    <property type="match status" value="1"/>
</dbReference>
<keyword evidence="6 11" id="KW-0808">Transferase</keyword>
<evidence type="ECO:0000256" key="12">
    <source>
        <dbReference type="NCBIfam" id="TIGR01474"/>
    </source>
</evidence>
<evidence type="ECO:0000256" key="7">
    <source>
        <dbReference type="ARBA" id="ARBA00022688"/>
    </source>
</evidence>
<dbReference type="FunFam" id="1.20.120.1780:FF:000001">
    <property type="entry name" value="4-hydroxybenzoate octaprenyltransferase"/>
    <property type="match status" value="1"/>
</dbReference>
<dbReference type="Gene3D" id="1.20.120.1780">
    <property type="entry name" value="UbiA prenyltransferase"/>
    <property type="match status" value="1"/>
</dbReference>
<dbReference type="InterPro" id="IPR039653">
    <property type="entry name" value="Prenyltransferase"/>
</dbReference>
<keyword evidence="10 11" id="KW-0472">Membrane</keyword>
<dbReference type="PROSITE" id="PS00943">
    <property type="entry name" value="UBIA"/>
    <property type="match status" value="1"/>
</dbReference>
<evidence type="ECO:0000256" key="3">
    <source>
        <dbReference type="ARBA" id="ARBA00005985"/>
    </source>
</evidence>
<dbReference type="Pfam" id="PF01040">
    <property type="entry name" value="UbiA"/>
    <property type="match status" value="1"/>
</dbReference>
<dbReference type="CDD" id="cd13959">
    <property type="entry name" value="PT_UbiA_COQ2"/>
    <property type="match status" value="1"/>
</dbReference>
<dbReference type="RefSeq" id="WP_274494435.1">
    <property type="nucleotide sequence ID" value="NZ_CP118166.1"/>
</dbReference>
<dbReference type="GO" id="GO:0005886">
    <property type="term" value="C:plasma membrane"/>
    <property type="evidence" value="ECO:0007669"/>
    <property type="project" value="UniProtKB-SubCell"/>
</dbReference>
<dbReference type="HAMAP" id="MF_01635">
    <property type="entry name" value="UbiA"/>
    <property type="match status" value="1"/>
</dbReference>
<keyword evidence="4 11" id="KW-1003">Cell membrane</keyword>
<comment type="cofactor">
    <cofactor evidence="1 11">
        <name>Mg(2+)</name>
        <dbReference type="ChEBI" id="CHEBI:18420"/>
    </cofactor>
</comment>
<evidence type="ECO:0000256" key="11">
    <source>
        <dbReference type="HAMAP-Rule" id="MF_01635"/>
    </source>
</evidence>
<comment type="pathway">
    <text evidence="11">Cofactor biosynthesis; ubiquinone biosynthesis.</text>
</comment>
<evidence type="ECO:0000313" key="14">
    <source>
        <dbReference type="Proteomes" id="UP001214043"/>
    </source>
</evidence>
<dbReference type="EMBL" id="CP118166">
    <property type="protein sequence ID" value="WDI32508.1"/>
    <property type="molecule type" value="Genomic_DNA"/>
</dbReference>
<evidence type="ECO:0000256" key="9">
    <source>
        <dbReference type="ARBA" id="ARBA00022989"/>
    </source>
</evidence>
<sequence length="319" mass="34504">MTNPSAAQNQATPDAIPNSWVDRAPDTVKPYLRLMRADRPIGVWLLLIPCWWGLALGNLALANAGSAGGLIALWHGVLFVIGAYVMRAAGCTYNDIVDQDIDAKVERTALRPIPAGAVSVKQAWMLLVALSLIGLVVLLQFNRTAIITGLSALALVAAYPFMKRITYWPQAWLGLTFNWGALVGFAAANGALRPEAFAIYAAGFFWTLSYDTIYAHMDKDDDILIGVKSAALKLGANTKPWIGVFVSIALILFGLAGVLIGASLAFFIGLLPAAAHFFWQWRKLDINDGHKCLTLFKSNRDAGLLLLLAPLCELAARLI</sequence>
<evidence type="ECO:0000256" key="5">
    <source>
        <dbReference type="ARBA" id="ARBA00022519"/>
    </source>
</evidence>
<dbReference type="InterPro" id="IPR030470">
    <property type="entry name" value="UbiA_prenylTrfase_CS"/>
</dbReference>
<evidence type="ECO:0000256" key="10">
    <source>
        <dbReference type="ARBA" id="ARBA00023136"/>
    </source>
</evidence>
<evidence type="ECO:0000256" key="1">
    <source>
        <dbReference type="ARBA" id="ARBA00001946"/>
    </source>
</evidence>
<comment type="function">
    <text evidence="11">Catalyzes the prenylation of para-hydroxybenzoate (PHB) with an all-trans polyprenyl group. Mediates the second step in the final reaction sequence of ubiquinone-8 (UQ-8) biosynthesis, which is the condensation of the polyisoprenoid side chain with PHB, generating the first membrane-bound Q intermediate 3-octaprenyl-4-hydroxybenzoate.</text>
</comment>
<feature type="transmembrane region" description="Helical" evidence="11">
    <location>
        <begin position="171"/>
        <end position="192"/>
    </location>
</feature>
<comment type="catalytic activity">
    <reaction evidence="11">
        <text>all-trans-octaprenyl diphosphate + 4-hydroxybenzoate = 4-hydroxy-3-(all-trans-octaprenyl)benzoate + diphosphate</text>
        <dbReference type="Rhea" id="RHEA:27782"/>
        <dbReference type="ChEBI" id="CHEBI:1617"/>
        <dbReference type="ChEBI" id="CHEBI:17879"/>
        <dbReference type="ChEBI" id="CHEBI:33019"/>
        <dbReference type="ChEBI" id="CHEBI:57711"/>
        <dbReference type="EC" id="2.5.1.39"/>
    </reaction>
</comment>
<evidence type="ECO:0000313" key="13">
    <source>
        <dbReference type="EMBL" id="WDI32508.1"/>
    </source>
</evidence>
<dbReference type="GO" id="GO:0008412">
    <property type="term" value="F:4-hydroxybenzoate polyprenyltransferase activity"/>
    <property type="evidence" value="ECO:0007669"/>
    <property type="project" value="UniProtKB-UniRule"/>
</dbReference>
<proteinExistence type="inferred from homology"/>
<keyword evidence="9 11" id="KW-1133">Transmembrane helix</keyword>
<dbReference type="KEGG" id="hfl:PUV54_04780"/>
<dbReference type="GO" id="GO:0006744">
    <property type="term" value="P:ubiquinone biosynthetic process"/>
    <property type="evidence" value="ECO:0007669"/>
    <property type="project" value="UniProtKB-UniRule"/>
</dbReference>
<feature type="transmembrane region" description="Helical" evidence="11">
    <location>
        <begin position="123"/>
        <end position="139"/>
    </location>
</feature>
<keyword evidence="8 11" id="KW-0812">Transmembrane</keyword>
<feature type="transmembrane region" description="Helical" evidence="11">
    <location>
        <begin position="41"/>
        <end position="61"/>
    </location>
</feature>
<evidence type="ECO:0000256" key="8">
    <source>
        <dbReference type="ARBA" id="ARBA00022692"/>
    </source>
</evidence>
<gene>
    <name evidence="11 13" type="primary">ubiA</name>
    <name evidence="13" type="ORF">PUV54_04780</name>
</gene>
<accession>A0AAE9ZGF8</accession>
<organism evidence="13 14">
    <name type="scientific">Hyphococcus flavus</name>
    <dbReference type="NCBI Taxonomy" id="1866326"/>
    <lineage>
        <taxon>Bacteria</taxon>
        <taxon>Pseudomonadati</taxon>
        <taxon>Pseudomonadota</taxon>
        <taxon>Alphaproteobacteria</taxon>
        <taxon>Parvularculales</taxon>
        <taxon>Parvularculaceae</taxon>
        <taxon>Hyphococcus</taxon>
    </lineage>
</organism>
<evidence type="ECO:0000256" key="6">
    <source>
        <dbReference type="ARBA" id="ARBA00022679"/>
    </source>
</evidence>
<keyword evidence="7 11" id="KW-0831">Ubiquinone biosynthesis</keyword>
<keyword evidence="14" id="KW-1185">Reference proteome</keyword>
<dbReference type="Gene3D" id="1.10.357.140">
    <property type="entry name" value="UbiA prenyltransferase"/>
    <property type="match status" value="1"/>
</dbReference>